<keyword evidence="3" id="KW-1185">Reference proteome</keyword>
<dbReference type="Proteomes" id="UP000265618">
    <property type="component" value="Unassembled WGS sequence"/>
</dbReference>
<dbReference type="AlphaFoldDB" id="A0A9K3CZL9"/>
<reference evidence="2 3" key="1">
    <citation type="journal article" date="2018" name="PLoS ONE">
        <title>The draft genome of Kipferlia bialata reveals reductive genome evolution in fornicate parasites.</title>
        <authorList>
            <person name="Tanifuji G."/>
            <person name="Takabayashi S."/>
            <person name="Kume K."/>
            <person name="Takagi M."/>
            <person name="Nakayama T."/>
            <person name="Kamikawa R."/>
            <person name="Inagaki Y."/>
            <person name="Hashimoto T."/>
        </authorList>
    </citation>
    <scope>NUCLEOTIDE SEQUENCE [LARGE SCALE GENOMIC DNA]</scope>
    <source>
        <strain evidence="2">NY0173</strain>
    </source>
</reference>
<feature type="compositionally biased region" description="Basic and acidic residues" evidence="1">
    <location>
        <begin position="264"/>
        <end position="276"/>
    </location>
</feature>
<name>A0A9K3CZL9_9EUKA</name>
<feature type="compositionally biased region" description="Basic residues" evidence="1">
    <location>
        <begin position="329"/>
        <end position="338"/>
    </location>
</feature>
<gene>
    <name evidence="2" type="ORF">KIPB_006424</name>
</gene>
<feature type="compositionally biased region" description="Low complexity" evidence="1">
    <location>
        <begin position="277"/>
        <end position="301"/>
    </location>
</feature>
<feature type="compositionally biased region" description="Basic and acidic residues" evidence="1">
    <location>
        <begin position="123"/>
        <end position="137"/>
    </location>
</feature>
<evidence type="ECO:0000313" key="3">
    <source>
        <dbReference type="Proteomes" id="UP000265618"/>
    </source>
</evidence>
<comment type="caution">
    <text evidence="2">The sequence shown here is derived from an EMBL/GenBank/DDBJ whole genome shotgun (WGS) entry which is preliminary data.</text>
</comment>
<evidence type="ECO:0000313" key="2">
    <source>
        <dbReference type="EMBL" id="GIQ84850.1"/>
    </source>
</evidence>
<sequence>MDMGYSDRGTPEKHQRDTLQMVESAVEASLGPVCERLSALERGMATHESRRTTSSANAAAALETIKDGQISIASRIMSILDRVGECEQALCDRLAQVEGLVDSRWQQTLQTRDAMAEEQRVAAMDREARRPRVDRSCEALPPSHFPPVSVETSVQTGIEGDGEGGFTDASTGTEAEVEAMPVITVDACMCTDPMPLPIVPVVSVHGPAPSPEVQAVPTQVTPTEDEGERERDRERERERPAAKAQQRETTAVSATVSRPKGGKRGRERERPARESSAKAYPVESEQSASTSTSSNLLEPFSPVSPSPFSLPAPVQPPVKRTVRSARSVRSVRRSRTRPTRTFALDPLLTPTPPGADESLAAKGGSLSLFGGKERERESLSVSDMARVSAMHQRRAAASVQGVPSILEESDDQMLDLLCSPDRRYGS</sequence>
<feature type="compositionally biased region" description="Polar residues" evidence="1">
    <location>
        <begin position="247"/>
        <end position="256"/>
    </location>
</feature>
<protein>
    <submittedName>
        <fullName evidence="2">Uncharacterized protein</fullName>
    </submittedName>
</protein>
<feature type="compositionally biased region" description="Pro residues" evidence="1">
    <location>
        <begin position="302"/>
        <end position="316"/>
    </location>
</feature>
<dbReference type="EMBL" id="BDIP01001648">
    <property type="protein sequence ID" value="GIQ84850.1"/>
    <property type="molecule type" value="Genomic_DNA"/>
</dbReference>
<feature type="region of interest" description="Disordered" evidence="1">
    <location>
        <begin position="123"/>
        <end position="150"/>
    </location>
</feature>
<feature type="compositionally biased region" description="Basic and acidic residues" evidence="1">
    <location>
        <begin position="228"/>
        <end position="241"/>
    </location>
</feature>
<evidence type="ECO:0000256" key="1">
    <source>
        <dbReference type="SAM" id="MobiDB-lite"/>
    </source>
</evidence>
<feature type="region of interest" description="Disordered" evidence="1">
    <location>
        <begin position="209"/>
        <end position="380"/>
    </location>
</feature>
<proteinExistence type="predicted"/>
<accession>A0A9K3CZL9</accession>
<organism evidence="2 3">
    <name type="scientific">Kipferlia bialata</name>
    <dbReference type="NCBI Taxonomy" id="797122"/>
    <lineage>
        <taxon>Eukaryota</taxon>
        <taxon>Metamonada</taxon>
        <taxon>Carpediemonas-like organisms</taxon>
        <taxon>Kipferlia</taxon>
    </lineage>
</organism>